<dbReference type="EMBL" id="OX596112">
    <property type="protein sequence ID" value="CAI9705291.1"/>
    <property type="molecule type" value="Genomic_DNA"/>
</dbReference>
<accession>A0ACB0EZE8</accession>
<name>A0ACB0EZE8_RANTA</name>
<evidence type="ECO:0000313" key="1">
    <source>
        <dbReference type="EMBL" id="CAI9705291.1"/>
    </source>
</evidence>
<reference evidence="1" key="1">
    <citation type="submission" date="2023-05" db="EMBL/GenBank/DDBJ databases">
        <authorList>
            <consortium name="ELIXIR-Norway"/>
        </authorList>
    </citation>
    <scope>NUCLEOTIDE SEQUENCE</scope>
</reference>
<proteinExistence type="predicted"/>
<evidence type="ECO:0000313" key="2">
    <source>
        <dbReference type="Proteomes" id="UP001162501"/>
    </source>
</evidence>
<dbReference type="Proteomes" id="UP001162501">
    <property type="component" value="Chromosome 28"/>
</dbReference>
<protein>
    <submittedName>
        <fullName evidence="1">Uncharacterized protein</fullName>
    </submittedName>
</protein>
<gene>
    <name evidence="1" type="ORF">MRATA1EN3_LOCUS16504</name>
</gene>
<sequence>MRPAHFIVQGDLVSGTQSIQRGMAAPYLRVALSPCRTVTLSIALGKVASPLRTGTPVGTRNSSLRDTTTRHFQGRNRDPQTPILDSHNFPELRRRLGTRPPGAHGKWVGWGASTGTRRRGLEKKRADSSKSGVPPQIEPQRSSLGEAVSTGHIQRGLPRCCLAEKVAERGEAPDRCEGGAGVSQQEREATPGFARSGRGLLPQPPRSTSSDPKCALQPPLCGRSRLGGLRGGGPSLARSLAGQGEALPAPEPCGRHAQRPPPASAPPASREQPRRARAPTAGVVMAAAPSLTAALRGAGAERAGRPRASRRAAGAGRGARAPTLTPAAPRCGRARARARSLTISPLEELSFPN</sequence>
<organism evidence="1 2">
    <name type="scientific">Rangifer tarandus platyrhynchus</name>
    <name type="common">Svalbard reindeer</name>
    <dbReference type="NCBI Taxonomy" id="3082113"/>
    <lineage>
        <taxon>Eukaryota</taxon>
        <taxon>Metazoa</taxon>
        <taxon>Chordata</taxon>
        <taxon>Craniata</taxon>
        <taxon>Vertebrata</taxon>
        <taxon>Euteleostomi</taxon>
        <taxon>Mammalia</taxon>
        <taxon>Eutheria</taxon>
        <taxon>Laurasiatheria</taxon>
        <taxon>Artiodactyla</taxon>
        <taxon>Ruminantia</taxon>
        <taxon>Pecora</taxon>
        <taxon>Cervidae</taxon>
        <taxon>Odocoileinae</taxon>
        <taxon>Rangifer</taxon>
    </lineage>
</organism>